<keyword evidence="2" id="KW-1185">Reference proteome</keyword>
<protein>
    <submittedName>
        <fullName evidence="1">Uncharacterized protein</fullName>
    </submittedName>
</protein>
<reference evidence="1" key="2">
    <citation type="journal article" date="2023" name="Science">
        <title>Genomic signatures of disease resistance in endangered staghorn corals.</title>
        <authorList>
            <person name="Vollmer S.V."/>
            <person name="Selwyn J.D."/>
            <person name="Despard B.A."/>
            <person name="Roesel C.L."/>
        </authorList>
    </citation>
    <scope>NUCLEOTIDE SEQUENCE</scope>
    <source>
        <strain evidence="1">K2</strain>
    </source>
</reference>
<comment type="caution">
    <text evidence="1">The sequence shown here is derived from an EMBL/GenBank/DDBJ whole genome shotgun (WGS) entry which is preliminary data.</text>
</comment>
<evidence type="ECO:0000313" key="2">
    <source>
        <dbReference type="Proteomes" id="UP001249851"/>
    </source>
</evidence>
<evidence type="ECO:0000313" key="1">
    <source>
        <dbReference type="EMBL" id="KAK2560283.1"/>
    </source>
</evidence>
<reference evidence="1" key="1">
    <citation type="journal article" date="2023" name="G3 (Bethesda)">
        <title>Whole genome assembly and annotation of the endangered Caribbean coral Acropora cervicornis.</title>
        <authorList>
            <person name="Selwyn J.D."/>
            <person name="Vollmer S.V."/>
        </authorList>
    </citation>
    <scope>NUCLEOTIDE SEQUENCE</scope>
    <source>
        <strain evidence="1">K2</strain>
    </source>
</reference>
<organism evidence="1 2">
    <name type="scientific">Acropora cervicornis</name>
    <name type="common">Staghorn coral</name>
    <dbReference type="NCBI Taxonomy" id="6130"/>
    <lineage>
        <taxon>Eukaryota</taxon>
        <taxon>Metazoa</taxon>
        <taxon>Cnidaria</taxon>
        <taxon>Anthozoa</taxon>
        <taxon>Hexacorallia</taxon>
        <taxon>Scleractinia</taxon>
        <taxon>Astrocoeniina</taxon>
        <taxon>Acroporidae</taxon>
        <taxon>Acropora</taxon>
    </lineage>
</organism>
<proteinExistence type="predicted"/>
<dbReference type="EMBL" id="JARQWQ010000037">
    <property type="protein sequence ID" value="KAK2560283.1"/>
    <property type="molecule type" value="Genomic_DNA"/>
</dbReference>
<dbReference type="Proteomes" id="UP001249851">
    <property type="component" value="Unassembled WGS sequence"/>
</dbReference>
<dbReference type="AlphaFoldDB" id="A0AAD9V3V9"/>
<sequence>MDYGVVIKKLAESIEKISIIRKVVALIVLCLLRTKHSAELTEGEYIVKENERLEEELNGPNARTGNLERAFNAILHCLVHENNAVMDRRCINVFKEMLPGPPKRKEEWVKYAVNSFKECTRRPKEDEFSR</sequence>
<name>A0AAD9V3V9_ACRCE</name>
<accession>A0AAD9V3V9</accession>
<gene>
    <name evidence="1" type="ORF">P5673_017277</name>
</gene>